<dbReference type="SUPFAM" id="SSF54862">
    <property type="entry name" value="4Fe-4S ferredoxins"/>
    <property type="match status" value="1"/>
</dbReference>
<evidence type="ECO:0000256" key="7">
    <source>
        <dbReference type="ARBA" id="ARBA00023002"/>
    </source>
</evidence>
<gene>
    <name evidence="12" type="primary">hdrA</name>
    <name evidence="12" type="ORF">GZ29E12_5</name>
</gene>
<keyword evidence="8 10" id="KW-0408">Iron</keyword>
<reference evidence="12" key="2">
    <citation type="submission" date="2004-08" db="EMBL/GenBank/DDBJ databases">
        <authorList>
            <person name="Putnam N."/>
            <person name="Detter J.C."/>
            <person name="Richardson P.M."/>
            <person name="Rokhsar D."/>
        </authorList>
    </citation>
    <scope>NUCLEOTIDE SEQUENCE</scope>
</reference>
<dbReference type="InterPro" id="IPR017896">
    <property type="entry name" value="4Fe4S_Fe-S-bd"/>
</dbReference>
<dbReference type="PANTHER" id="PTHR43498:SF1">
    <property type="entry name" value="COB--COM HETERODISULFIDE REDUCTASE IRON-SULFUR SUBUNIT A"/>
    <property type="match status" value="1"/>
</dbReference>
<proteinExistence type="inferred from homology"/>
<dbReference type="Gene3D" id="3.30.70.20">
    <property type="match status" value="1"/>
</dbReference>
<name>Q64AT4_UNCAG</name>
<comment type="cofactor">
    <cofactor evidence="10">
        <name>[4Fe-4S] cluster</name>
        <dbReference type="ChEBI" id="CHEBI:49883"/>
    </cofactor>
</comment>
<keyword evidence="7 10" id="KW-0560">Oxidoreductase</keyword>
<dbReference type="PANTHER" id="PTHR43498">
    <property type="entry name" value="FERREDOXIN:COB-COM HETERODISULFIDE REDUCTASE SUBUNIT A"/>
    <property type="match status" value="1"/>
</dbReference>
<dbReference type="InterPro" id="IPR039650">
    <property type="entry name" value="HdrA-like"/>
</dbReference>
<comment type="function">
    <text evidence="10">Part of a complex that catalyzes the reversible reduction of CoM-S-S-CoB to the thiol-coenzymes H-S-CoM (coenzyme M) and H-S-CoB (coenzyme B).</text>
</comment>
<dbReference type="InterPro" id="IPR023753">
    <property type="entry name" value="FAD/NAD-binding_dom"/>
</dbReference>
<evidence type="ECO:0000259" key="11">
    <source>
        <dbReference type="PROSITE" id="PS51379"/>
    </source>
</evidence>
<keyword evidence="3 10" id="KW-0004">4Fe-4S</keyword>
<dbReference type="InterPro" id="IPR036188">
    <property type="entry name" value="FAD/NAD-bd_sf"/>
</dbReference>
<accession>Q64AT4</accession>
<evidence type="ECO:0000256" key="10">
    <source>
        <dbReference type="RuleBase" id="RU366072"/>
    </source>
</evidence>
<evidence type="ECO:0000256" key="5">
    <source>
        <dbReference type="ARBA" id="ARBA00022723"/>
    </source>
</evidence>
<keyword evidence="4 10" id="KW-0285">Flavoprotein</keyword>
<dbReference type="SUPFAM" id="SSF51905">
    <property type="entry name" value="FAD/NAD(P)-binding domain"/>
    <property type="match status" value="2"/>
</dbReference>
<dbReference type="GO" id="GO:0016491">
    <property type="term" value="F:oxidoreductase activity"/>
    <property type="evidence" value="ECO:0007669"/>
    <property type="project" value="UniProtKB-UniRule"/>
</dbReference>
<keyword evidence="9 10" id="KW-0411">Iron-sulfur</keyword>
<dbReference type="GO" id="GO:0051539">
    <property type="term" value="F:4 iron, 4 sulfur cluster binding"/>
    <property type="evidence" value="ECO:0007669"/>
    <property type="project" value="UniProtKB-UniRule"/>
</dbReference>
<feature type="domain" description="4Fe-4S ferredoxin-type" evidence="11">
    <location>
        <begin position="807"/>
        <end position="836"/>
    </location>
</feature>
<feature type="domain" description="4Fe-4S ferredoxin-type" evidence="11">
    <location>
        <begin position="853"/>
        <end position="882"/>
    </location>
</feature>
<dbReference type="InterPro" id="IPR017900">
    <property type="entry name" value="4Fe4S_Fe_S_CS"/>
</dbReference>
<evidence type="ECO:0000256" key="4">
    <source>
        <dbReference type="ARBA" id="ARBA00022630"/>
    </source>
</evidence>
<dbReference type="PRINTS" id="PR00368">
    <property type="entry name" value="FADPNR"/>
</dbReference>
<comment type="pathway">
    <text evidence="10">Cofactor metabolism; coenzyme M-coenzyme B heterodisulfide reduction; coenzyme B and coenzyme M from coenzyme M-coenzyme B heterodisulfide: step 1/1.</text>
</comment>
<dbReference type="EC" id="1.8.-.-" evidence="10"/>
<dbReference type="Pfam" id="PF07992">
    <property type="entry name" value="Pyr_redox_2"/>
    <property type="match status" value="3"/>
</dbReference>
<evidence type="ECO:0000256" key="3">
    <source>
        <dbReference type="ARBA" id="ARBA00022485"/>
    </source>
</evidence>
<comment type="cofactor">
    <cofactor evidence="1 10">
        <name>FAD</name>
        <dbReference type="ChEBI" id="CHEBI:57692"/>
    </cofactor>
</comment>
<comment type="subunit">
    <text evidence="10">The ferredoxin:CoB-CoM heterodisulfide reductase is composed of three subunits; HdrA, HdrB and HdrC.</text>
</comment>
<comment type="similarity">
    <text evidence="2 10">Belongs to the HdrA family.</text>
</comment>
<dbReference type="EMBL" id="AY714851">
    <property type="protein sequence ID" value="AAU83493.1"/>
    <property type="molecule type" value="Genomic_DNA"/>
</dbReference>
<evidence type="ECO:0000256" key="6">
    <source>
        <dbReference type="ARBA" id="ARBA00022827"/>
    </source>
</evidence>
<evidence type="ECO:0000313" key="12">
    <source>
        <dbReference type="EMBL" id="AAU83493.1"/>
    </source>
</evidence>
<dbReference type="GO" id="GO:0046872">
    <property type="term" value="F:metal ion binding"/>
    <property type="evidence" value="ECO:0007669"/>
    <property type="project" value="UniProtKB-KW"/>
</dbReference>
<evidence type="ECO:0000256" key="9">
    <source>
        <dbReference type="ARBA" id="ARBA00023014"/>
    </source>
</evidence>
<dbReference type="AlphaFoldDB" id="Q64AT4"/>
<protein>
    <recommendedName>
        <fullName evidence="10">CoB--CoM heterodisulfide reductase iron-sulfur subunit A</fullName>
        <ecNumber evidence="10">1.8.-.-</ecNumber>
    </recommendedName>
</protein>
<dbReference type="Pfam" id="PF12838">
    <property type="entry name" value="Fer4_7"/>
    <property type="match status" value="1"/>
</dbReference>
<evidence type="ECO:0000256" key="1">
    <source>
        <dbReference type="ARBA" id="ARBA00001974"/>
    </source>
</evidence>
<sequence>MGIAIIGGGVAGITAALDLANSGYKVYLVEKNAELGGKMAELAECKVGLSPKIVEIENHPNIDLMLSSELESLSGSAGNFTLKVSGTTIETESVILAPGYDVFDNIAKSYGFGSPDVVTSLDFEGMLRASTTSGELLRPSDSKPVKKIGFIKCVGSRCQENEICSTACCAYTAKEVWELKERYPDVDVSVFYMDIRVFGKDEELVAELKDKYGVKYIRSRVPEVIPERGSLKVKYEDLKKGAIANLDFDLIVLAVGLLPSKTLGRISEITGVKTDKYGYVETSITSPLETNVPGVFACGTATAPMKVRESVAQASGAALKAAILSQRTEPIPGQEERKYIEVGDEQKIGVFICGCEGEVANSMDIPAVVEQVKQWRDVVLVNGDTNTTKEVLEAIESGIVDQGLNRIVFAGYTPREYENIFRDAVAKAGLNPYLLEFVNLREQCAWVHDKAEATVVAAGMLRMAVGRARYLEAIPIEQYPVIPKALVIGGGVSGMNAALGIADAGYDICLVEKGPELGGGLRETGELQSGENASDILKELADKVASNKQITVYKNAKEENVSGRAGSFKANIVGDGVNEEIEFGACVIATGAKEVAPEGYSGNEVITQAEFGKMLGGTVSANTIAMIQDVGEGVAAKYSSIELVANALKAKEKNPNLNIFVLYQDIKTYGKWEVLYKAAREKGVIFLRYETAPKYEGGIVTVFDVILNDDVQIKPDLVVLSTPTVPADDNERLSKMFKVPLRNGFFMEAQERPKMVLTPVDTVNEGVFICGSAVYPAMIDECMAMSTAAASRACVLLAKNFMETPAVSAVVDEQICVGCGVCVDVCPVEAIELTEELVPVVTFGVATVVSAMKKVAKVGDGCIGCGSCASYCPSGAMSLKHFRDRQLYAQLDYAL</sequence>
<reference evidence="12" key="1">
    <citation type="journal article" date="2004" name="Science">
        <title>Reverse methanogenesis: testing the hypothesis with environmental genomics.</title>
        <authorList>
            <person name="Hallam S.J."/>
            <person name="Putnam N."/>
            <person name="Preston C.M."/>
            <person name="Detter J.C."/>
            <person name="Rokhsar D."/>
            <person name="Richardson P.M."/>
            <person name="DeLong E.F."/>
        </authorList>
    </citation>
    <scope>NUCLEOTIDE SEQUENCE</scope>
</reference>
<evidence type="ECO:0000256" key="2">
    <source>
        <dbReference type="ARBA" id="ARBA00006561"/>
    </source>
</evidence>
<dbReference type="PROSITE" id="PS00198">
    <property type="entry name" value="4FE4S_FER_1"/>
    <property type="match status" value="2"/>
</dbReference>
<dbReference type="PROSITE" id="PS51379">
    <property type="entry name" value="4FE4S_FER_2"/>
    <property type="match status" value="2"/>
</dbReference>
<dbReference type="PRINTS" id="PR00469">
    <property type="entry name" value="PNDRDTASEII"/>
</dbReference>
<keyword evidence="6 10" id="KW-0274">FAD</keyword>
<evidence type="ECO:0000256" key="8">
    <source>
        <dbReference type="ARBA" id="ARBA00023004"/>
    </source>
</evidence>
<organism evidence="12">
    <name type="scientific">Uncultured archaeon GZfos26G2</name>
    <dbReference type="NCBI Taxonomy" id="3386331"/>
    <lineage>
        <taxon>Archaea</taxon>
        <taxon>Methanobacteriati</taxon>
        <taxon>Methanobacteriota</taxon>
        <taxon>Stenosarchaea group</taxon>
        <taxon>Methanomicrobia</taxon>
        <taxon>Candidatus Methanophagales</taxon>
        <taxon>Candidatus Methanophagaceae</taxon>
        <taxon>Candidatus Methanophaga</taxon>
    </lineage>
</organism>
<dbReference type="Gene3D" id="3.50.50.60">
    <property type="entry name" value="FAD/NAD(P)-binding domain"/>
    <property type="match status" value="4"/>
</dbReference>
<keyword evidence="5 10" id="KW-0479">Metal-binding</keyword>